<dbReference type="Pfam" id="PF00275">
    <property type="entry name" value="EPSP_synthase"/>
    <property type="match status" value="1"/>
</dbReference>
<dbReference type="InterPro" id="IPR013792">
    <property type="entry name" value="RNA3'P_cycl/enolpyr_Trfase_a/b"/>
</dbReference>
<evidence type="ECO:0000256" key="8">
    <source>
        <dbReference type="HAMAP-Rule" id="MF_00210"/>
    </source>
</evidence>
<dbReference type="GO" id="GO:0009073">
    <property type="term" value="P:aromatic amino acid family biosynthetic process"/>
    <property type="evidence" value="ECO:0007669"/>
    <property type="project" value="UniProtKB-KW"/>
</dbReference>
<evidence type="ECO:0000256" key="1">
    <source>
        <dbReference type="ARBA" id="ARBA00004811"/>
    </source>
</evidence>
<protein>
    <recommendedName>
        <fullName evidence="8">3-phosphoshikimate 1-carboxyvinyltransferase</fullName>
        <ecNumber evidence="8">2.5.1.19</ecNumber>
    </recommendedName>
    <alternativeName>
        <fullName evidence="8">5-enolpyruvylshikimate-3-phosphate synthase</fullName>
        <shortName evidence="8">EPSP synthase</shortName>
        <shortName evidence="8">EPSPS</shortName>
    </alternativeName>
</protein>
<dbReference type="PANTHER" id="PTHR21090:SF5">
    <property type="entry name" value="PENTAFUNCTIONAL AROM POLYPEPTIDE"/>
    <property type="match status" value="1"/>
</dbReference>
<dbReference type="GO" id="GO:0003866">
    <property type="term" value="F:3-phosphoshikimate 1-carboxyvinyltransferase activity"/>
    <property type="evidence" value="ECO:0007669"/>
    <property type="project" value="UniProtKB-UniRule"/>
</dbReference>
<dbReference type="GO" id="GO:0009423">
    <property type="term" value="P:chorismate biosynthetic process"/>
    <property type="evidence" value="ECO:0007669"/>
    <property type="project" value="UniProtKB-UniRule"/>
</dbReference>
<dbReference type="PROSITE" id="PS00885">
    <property type="entry name" value="EPSP_SYNTHASE_2"/>
    <property type="match status" value="1"/>
</dbReference>
<comment type="subunit">
    <text evidence="8">Monomer.</text>
</comment>
<dbReference type="NCBIfam" id="TIGR01356">
    <property type="entry name" value="aroA"/>
    <property type="match status" value="1"/>
</dbReference>
<feature type="binding site" evidence="8">
    <location>
        <position position="168"/>
    </location>
    <ligand>
        <name>3-phosphoshikimate</name>
        <dbReference type="ChEBI" id="CHEBI:145989"/>
    </ligand>
</feature>
<comment type="pathway">
    <text evidence="1 8">Metabolic intermediate biosynthesis; chorismate biosynthesis; chorismate from D-erythrose 4-phosphate and phosphoenolpyruvate: step 6/7.</text>
</comment>
<comment type="caution">
    <text evidence="10">The sequence shown here is derived from an EMBL/GenBank/DDBJ whole genome shotgun (WGS) entry which is preliminary data.</text>
</comment>
<gene>
    <name evidence="8 10" type="primary">aroA</name>
    <name evidence="10" type="ORF">COW36_20160</name>
</gene>
<dbReference type="PIRSF" id="PIRSF000505">
    <property type="entry name" value="EPSPS"/>
    <property type="match status" value="1"/>
</dbReference>
<dbReference type="InterPro" id="IPR023193">
    <property type="entry name" value="EPSP_synthase_CS"/>
</dbReference>
<name>A0A2M7G0H1_9BACT</name>
<feature type="binding site" evidence="8">
    <location>
        <position position="22"/>
    </location>
    <ligand>
        <name>3-phosphoshikimate</name>
        <dbReference type="ChEBI" id="CHEBI:145989"/>
    </ligand>
</feature>
<feature type="binding site" evidence="8">
    <location>
        <position position="122"/>
    </location>
    <ligand>
        <name>phosphoenolpyruvate</name>
        <dbReference type="ChEBI" id="CHEBI:58702"/>
    </ligand>
</feature>
<dbReference type="InterPro" id="IPR036968">
    <property type="entry name" value="Enolpyruvate_Tfrase_sf"/>
</dbReference>
<evidence type="ECO:0000256" key="7">
    <source>
        <dbReference type="ARBA" id="ARBA00044633"/>
    </source>
</evidence>
<evidence type="ECO:0000256" key="2">
    <source>
        <dbReference type="ARBA" id="ARBA00009948"/>
    </source>
</evidence>
<comment type="function">
    <text evidence="8">Catalyzes the transfer of the enolpyruvyl moiety of phosphoenolpyruvate (PEP) to the 5-hydroxyl of shikimate-3-phosphate (S3P) to produce enolpyruvyl shikimate-3-phosphate and inorganic phosphate.</text>
</comment>
<dbReference type="EC" id="2.5.1.19" evidence="8"/>
<evidence type="ECO:0000313" key="11">
    <source>
        <dbReference type="Proteomes" id="UP000231019"/>
    </source>
</evidence>
<feature type="binding site" evidence="8">
    <location>
        <position position="94"/>
    </location>
    <ligand>
        <name>phosphoenolpyruvate</name>
        <dbReference type="ChEBI" id="CHEBI:58702"/>
    </ligand>
</feature>
<comment type="similarity">
    <text evidence="2 8">Belongs to the EPSP synthase family.</text>
</comment>
<feature type="binding site" evidence="8">
    <location>
        <position position="313"/>
    </location>
    <ligand>
        <name>3-phosphoshikimate</name>
        <dbReference type="ChEBI" id="CHEBI:145989"/>
    </ligand>
</feature>
<evidence type="ECO:0000256" key="5">
    <source>
        <dbReference type="ARBA" id="ARBA00022679"/>
    </source>
</evidence>
<evidence type="ECO:0000256" key="3">
    <source>
        <dbReference type="ARBA" id="ARBA00022490"/>
    </source>
</evidence>
<dbReference type="SUPFAM" id="SSF55205">
    <property type="entry name" value="EPT/RTPC-like"/>
    <property type="match status" value="1"/>
</dbReference>
<sequence>MSIERVSALHHFDARLTVPGDKSISHRALIFGALSEGETRIEGLLNSADVTSTWQCLSQMGVQIQRQGTEVCVQGVGLAGLQAPSSPLDCGNSGTTLRLLMGMLAGQKFSSVLSGDASLSQRPMKRVAQPLSEMGAVIELRAQNYPPVKISPAQLQGIDYALPIASAQLKTSLLLAGLWAEGPVRLQGEIGSRDHTERLLPHFGVNLKTKEGTILLEPKQSLKAAHLRVPGDPSTAAFWLAAAAMIPGGRVEISGVSLNPTRLGFVQVLQRMGAVIAEEITAETPEPLGILRLQQVPLQATRVYAHEIPDLVDEVPLIAILATQAQGRTEVRGAGELRVKESDRLSALAQNLTAMGVKLELFEDGFAIEGPQALFGAKIDPHHDHRIAMAFAIAGLVAEGETEIQNPECVGISYPEFFDILRQLQEGEMKPCAF</sequence>
<dbReference type="GO" id="GO:0008652">
    <property type="term" value="P:amino acid biosynthetic process"/>
    <property type="evidence" value="ECO:0007669"/>
    <property type="project" value="UniProtKB-KW"/>
</dbReference>
<comment type="catalytic activity">
    <reaction evidence="7">
        <text>3-phosphoshikimate + phosphoenolpyruvate = 5-O-(1-carboxyvinyl)-3-phosphoshikimate + phosphate</text>
        <dbReference type="Rhea" id="RHEA:21256"/>
        <dbReference type="ChEBI" id="CHEBI:43474"/>
        <dbReference type="ChEBI" id="CHEBI:57701"/>
        <dbReference type="ChEBI" id="CHEBI:58702"/>
        <dbReference type="ChEBI" id="CHEBI:145989"/>
        <dbReference type="EC" id="2.5.1.19"/>
    </reaction>
    <physiologicalReaction direction="left-to-right" evidence="7">
        <dbReference type="Rhea" id="RHEA:21257"/>
    </physiologicalReaction>
</comment>
<feature type="binding site" evidence="8">
    <location>
        <position position="22"/>
    </location>
    <ligand>
        <name>phosphoenolpyruvate</name>
        <dbReference type="ChEBI" id="CHEBI:58702"/>
    </ligand>
</feature>
<dbReference type="EMBL" id="PFFQ01000056">
    <property type="protein sequence ID" value="PIW14722.1"/>
    <property type="molecule type" value="Genomic_DNA"/>
</dbReference>
<organism evidence="10 11">
    <name type="scientific">bacterium (Candidatus Blackallbacteria) CG17_big_fil_post_rev_8_21_14_2_50_48_46</name>
    <dbReference type="NCBI Taxonomy" id="2014261"/>
    <lineage>
        <taxon>Bacteria</taxon>
        <taxon>Candidatus Blackallbacteria</taxon>
    </lineage>
</organism>
<feature type="binding site" evidence="8">
    <location>
        <position position="386"/>
    </location>
    <ligand>
        <name>phosphoenolpyruvate</name>
        <dbReference type="ChEBI" id="CHEBI:58702"/>
    </ligand>
</feature>
<feature type="domain" description="Enolpyruvate transferase" evidence="9">
    <location>
        <begin position="12"/>
        <end position="421"/>
    </location>
</feature>
<dbReference type="PANTHER" id="PTHR21090">
    <property type="entry name" value="AROM/DEHYDROQUINATE SYNTHASE"/>
    <property type="match status" value="1"/>
</dbReference>
<dbReference type="Gene3D" id="3.65.10.10">
    <property type="entry name" value="Enolpyruvate transferase domain"/>
    <property type="match status" value="2"/>
</dbReference>
<dbReference type="AlphaFoldDB" id="A0A2M7G0H1"/>
<feature type="binding site" evidence="8">
    <location>
        <position position="166"/>
    </location>
    <ligand>
        <name>3-phosphoshikimate</name>
        <dbReference type="ChEBI" id="CHEBI:145989"/>
    </ligand>
</feature>
<keyword evidence="3 8" id="KW-0963">Cytoplasm</keyword>
<dbReference type="InterPro" id="IPR001986">
    <property type="entry name" value="Enolpyruvate_Tfrase_dom"/>
</dbReference>
<reference evidence="10 11" key="1">
    <citation type="submission" date="2017-09" db="EMBL/GenBank/DDBJ databases">
        <title>Depth-based differentiation of microbial function through sediment-hosted aquifers and enrichment of novel symbionts in the deep terrestrial subsurface.</title>
        <authorList>
            <person name="Probst A.J."/>
            <person name="Ladd B."/>
            <person name="Jarett J.K."/>
            <person name="Geller-Mcgrath D.E."/>
            <person name="Sieber C.M."/>
            <person name="Emerson J.B."/>
            <person name="Anantharaman K."/>
            <person name="Thomas B.C."/>
            <person name="Malmstrom R."/>
            <person name="Stieglmeier M."/>
            <person name="Klingl A."/>
            <person name="Woyke T."/>
            <person name="Ryan C.M."/>
            <person name="Banfield J.F."/>
        </authorList>
    </citation>
    <scope>NUCLEOTIDE SEQUENCE [LARGE SCALE GENOMIC DNA]</scope>
    <source>
        <strain evidence="10">CG17_big_fil_post_rev_8_21_14_2_50_48_46</strain>
    </source>
</reference>
<feature type="binding site" evidence="8">
    <location>
        <position position="23"/>
    </location>
    <ligand>
        <name>3-phosphoshikimate</name>
        <dbReference type="ChEBI" id="CHEBI:145989"/>
    </ligand>
</feature>
<dbReference type="GO" id="GO:0005737">
    <property type="term" value="C:cytoplasm"/>
    <property type="evidence" value="ECO:0007669"/>
    <property type="project" value="UniProtKB-SubCell"/>
</dbReference>
<evidence type="ECO:0000256" key="4">
    <source>
        <dbReference type="ARBA" id="ARBA00022605"/>
    </source>
</evidence>
<dbReference type="UniPathway" id="UPA00053">
    <property type="reaction ID" value="UER00089"/>
</dbReference>
<keyword evidence="6 8" id="KW-0057">Aromatic amino acid biosynthesis</keyword>
<dbReference type="HAMAP" id="MF_00210">
    <property type="entry name" value="EPSP_synth"/>
    <property type="match status" value="1"/>
</dbReference>
<comment type="caution">
    <text evidence="8">Lacks conserved residue(s) required for the propagation of feature annotation.</text>
</comment>
<dbReference type="CDD" id="cd01556">
    <property type="entry name" value="EPSP_synthase"/>
    <property type="match status" value="1"/>
</dbReference>
<feature type="binding site" evidence="8">
    <location>
        <position position="27"/>
    </location>
    <ligand>
        <name>3-phosphoshikimate</name>
        <dbReference type="ChEBI" id="CHEBI:145989"/>
    </ligand>
</feature>
<dbReference type="PROSITE" id="PS00104">
    <property type="entry name" value="EPSP_SYNTHASE_1"/>
    <property type="match status" value="1"/>
</dbReference>
<proteinExistence type="inferred from homology"/>
<feature type="binding site" evidence="8">
    <location>
        <position position="344"/>
    </location>
    <ligand>
        <name>phosphoenolpyruvate</name>
        <dbReference type="ChEBI" id="CHEBI:58702"/>
    </ligand>
</feature>
<feature type="binding site" evidence="8">
    <location>
        <position position="340"/>
    </location>
    <ligand>
        <name>3-phosphoshikimate</name>
        <dbReference type="ChEBI" id="CHEBI:145989"/>
    </ligand>
</feature>
<dbReference type="FunFam" id="3.65.10.10:FF:000005">
    <property type="entry name" value="3-phosphoshikimate 1-carboxyvinyltransferase"/>
    <property type="match status" value="1"/>
</dbReference>
<keyword evidence="4 8" id="KW-0028">Amino-acid biosynthesis</keyword>
<dbReference type="Proteomes" id="UP000231019">
    <property type="component" value="Unassembled WGS sequence"/>
</dbReference>
<feature type="active site" description="Proton acceptor" evidence="8">
    <location>
        <position position="313"/>
    </location>
</feature>
<evidence type="ECO:0000313" key="10">
    <source>
        <dbReference type="EMBL" id="PIW14722.1"/>
    </source>
</evidence>
<feature type="binding site" evidence="8">
    <location>
        <position position="168"/>
    </location>
    <ligand>
        <name>phosphoenolpyruvate</name>
        <dbReference type="ChEBI" id="CHEBI:58702"/>
    </ligand>
</feature>
<evidence type="ECO:0000256" key="6">
    <source>
        <dbReference type="ARBA" id="ARBA00023141"/>
    </source>
</evidence>
<accession>A0A2M7G0H1</accession>
<dbReference type="InterPro" id="IPR006264">
    <property type="entry name" value="EPSP_synthase"/>
</dbReference>
<comment type="subcellular location">
    <subcellularLocation>
        <location evidence="8">Cytoplasm</location>
    </subcellularLocation>
</comment>
<keyword evidence="5 8" id="KW-0808">Transferase</keyword>
<evidence type="ECO:0000259" key="9">
    <source>
        <dbReference type="Pfam" id="PF00275"/>
    </source>
</evidence>